<comment type="caution">
    <text evidence="1">The sequence shown here is derived from an EMBL/GenBank/DDBJ whole genome shotgun (WGS) entry which is preliminary data.</text>
</comment>
<accession>A0ACC2D173</accession>
<evidence type="ECO:0000313" key="2">
    <source>
        <dbReference type="Proteomes" id="UP001162992"/>
    </source>
</evidence>
<organism evidence="1 2">
    <name type="scientific">Diphasiastrum complanatum</name>
    <name type="common">Issler's clubmoss</name>
    <name type="synonym">Lycopodium complanatum</name>
    <dbReference type="NCBI Taxonomy" id="34168"/>
    <lineage>
        <taxon>Eukaryota</taxon>
        <taxon>Viridiplantae</taxon>
        <taxon>Streptophyta</taxon>
        <taxon>Embryophyta</taxon>
        <taxon>Tracheophyta</taxon>
        <taxon>Lycopodiopsida</taxon>
        <taxon>Lycopodiales</taxon>
        <taxon>Lycopodiaceae</taxon>
        <taxon>Lycopodioideae</taxon>
        <taxon>Diphasiastrum</taxon>
    </lineage>
</organism>
<proteinExistence type="predicted"/>
<dbReference type="EMBL" id="CM055099">
    <property type="protein sequence ID" value="KAJ7548021.1"/>
    <property type="molecule type" value="Genomic_DNA"/>
</dbReference>
<dbReference type="Proteomes" id="UP001162992">
    <property type="component" value="Chromosome 8"/>
</dbReference>
<protein>
    <submittedName>
        <fullName evidence="1">Uncharacterized protein</fullName>
    </submittedName>
</protein>
<reference evidence="2" key="1">
    <citation type="journal article" date="2024" name="Proc. Natl. Acad. Sci. U.S.A.">
        <title>Extraordinary preservation of gene collinearity over three hundred million years revealed in homosporous lycophytes.</title>
        <authorList>
            <person name="Li C."/>
            <person name="Wickell D."/>
            <person name="Kuo L.Y."/>
            <person name="Chen X."/>
            <person name="Nie B."/>
            <person name="Liao X."/>
            <person name="Peng D."/>
            <person name="Ji J."/>
            <person name="Jenkins J."/>
            <person name="Williams M."/>
            <person name="Shu S."/>
            <person name="Plott C."/>
            <person name="Barry K."/>
            <person name="Rajasekar S."/>
            <person name="Grimwood J."/>
            <person name="Han X."/>
            <person name="Sun S."/>
            <person name="Hou Z."/>
            <person name="He W."/>
            <person name="Dai G."/>
            <person name="Sun C."/>
            <person name="Schmutz J."/>
            <person name="Leebens-Mack J.H."/>
            <person name="Li F.W."/>
            <person name="Wang L."/>
        </authorList>
    </citation>
    <scope>NUCLEOTIDE SEQUENCE [LARGE SCALE GENOMIC DNA]</scope>
    <source>
        <strain evidence="2">cv. PW_Plant_1</strain>
    </source>
</reference>
<evidence type="ECO:0000313" key="1">
    <source>
        <dbReference type="EMBL" id="KAJ7548021.1"/>
    </source>
</evidence>
<sequence length="590" mass="64571">MDPYKHSKIRKTAGEGVVLFGCLNAVVSRRAIGNLFLALALLCHAGCLDASTTRVYNFTVKPLSVTRVCKTKSLVSVNGMYPGPTLYANEGDRILVNVTNSAEYNITIHWHGVRQLLSGWSDGPVYVTQCPLQTGQSFVYNFTLTKQSGTLLWHAHATWLRGTVYGAIVIFPQSGTSYPFKFPYKEHVIILGEWWNANVEEVESRALLSGGPPAVPDAYTINGWPGPLYNCSQKDVYVLKVFPQKTYLLRVINAALNTDLFFSVSKHNLTVVEVDGDYIKPYATDKIVLAPGQTTNVLLSTDQPAGRYYMWGSPYISAQNVSFQKTQTLALLEYKGLFNAAAAPVLSAFPIPNDTNSVTKFSTSLRGLADSLHQASVPQTVDKNLLITVGLGVKPCGENHICQGPNRTKFTASMNNVSFVMPDIAVLQAYFFNISGVFTRDFPDNPPFPFNYTGLPPTNQTPDRGTKAVVLPFNSNVQVILQDTSIQGTESHPIHSHGYSFYIVGQGFGNYNPSNASSFNLVDPPKRNTIAVPVGGWAAIRFKADNPGIWLVHCHLEIHISWGLASLFLVPNGVGPSQSLPPPPPDLPKC</sequence>
<keyword evidence="2" id="KW-1185">Reference proteome</keyword>
<name>A0ACC2D173_DIPCM</name>
<gene>
    <name evidence="1" type="ORF">O6H91_08G113800</name>
</gene>